<sequence>MPGIGLNPSGCCCAPPVPCACAVGPSGAPTTLHATFTGTGRTPITYVLTWISDCTWTAPCANYPFFGSVDLILKLPPLPSGVFFQGRANLVPCAGSTGGGCVIDGSDPADAAKILVFNCNPFHLEIRIVSCFFGLYYDKVTITA</sequence>
<dbReference type="EMBL" id="CP019082">
    <property type="protein sequence ID" value="APW60493.1"/>
    <property type="molecule type" value="Genomic_DNA"/>
</dbReference>
<organism evidence="1 2">
    <name type="scientific">Paludisphaera borealis</name>
    <dbReference type="NCBI Taxonomy" id="1387353"/>
    <lineage>
        <taxon>Bacteria</taxon>
        <taxon>Pseudomonadati</taxon>
        <taxon>Planctomycetota</taxon>
        <taxon>Planctomycetia</taxon>
        <taxon>Isosphaerales</taxon>
        <taxon>Isosphaeraceae</taxon>
        <taxon>Paludisphaera</taxon>
    </lineage>
</organism>
<reference evidence="2" key="1">
    <citation type="submission" date="2016-12" db="EMBL/GenBank/DDBJ databases">
        <title>Comparative genomics of four Isosphaeraceae planctomycetes: a common pool of plasmids and glycoside hydrolase genes.</title>
        <authorList>
            <person name="Ivanova A."/>
        </authorList>
    </citation>
    <scope>NUCLEOTIDE SEQUENCE [LARGE SCALE GENOMIC DNA]</scope>
    <source>
        <strain evidence="2">PX4</strain>
    </source>
</reference>
<evidence type="ECO:0000313" key="1">
    <source>
        <dbReference type="EMBL" id="APW60493.1"/>
    </source>
</evidence>
<name>A0A1U7CNN2_9BACT</name>
<dbReference type="RefSeq" id="WP_145952051.1">
    <property type="nucleotide sequence ID" value="NZ_CP019082.1"/>
</dbReference>
<dbReference type="KEGG" id="pbor:BSF38_01963"/>
<keyword evidence="2" id="KW-1185">Reference proteome</keyword>
<proteinExistence type="predicted"/>
<dbReference type="AlphaFoldDB" id="A0A1U7CNN2"/>
<evidence type="ECO:0000313" key="2">
    <source>
        <dbReference type="Proteomes" id="UP000186309"/>
    </source>
</evidence>
<gene>
    <name evidence="1" type="ORF">BSF38_01963</name>
</gene>
<accession>A0A1U7CNN2</accession>
<dbReference type="Proteomes" id="UP000186309">
    <property type="component" value="Chromosome"/>
</dbReference>
<dbReference type="STRING" id="1387353.BSF38_01963"/>
<protein>
    <submittedName>
        <fullName evidence="1">Uncharacterized protein</fullName>
    </submittedName>
</protein>